<evidence type="ECO:0000256" key="10">
    <source>
        <dbReference type="ARBA" id="ARBA00022825"/>
    </source>
</evidence>
<dbReference type="EC" id="3.4.14.11" evidence="5"/>
<dbReference type="GO" id="GO:0004177">
    <property type="term" value="F:aminopeptidase activity"/>
    <property type="evidence" value="ECO:0007669"/>
    <property type="project" value="UniProtKB-KW"/>
</dbReference>
<dbReference type="NCBIfam" id="NF003781">
    <property type="entry name" value="PRK05371.1-2"/>
    <property type="match status" value="1"/>
</dbReference>
<sequence>MKLNQFAHYTPNLTTQRQELINIGLINDNFDTCTFSNNLRMMVNNLLPADRTNSTKLEHLHRILLSNEIDLAAFLQQEAHQMPADYFNNMALQFLGFVVDDDYDLTQPQAFMKSIKLPIIKYDLNNNDNLITAFYTLLNMRTPHNLIFLDELANHGFFNDKFNCGHPHFVFFNGKAQPVFDTNKLVREVVYVESPLDTDHDGKRDLLATTIIRPAETGDGLRVPVLYTADPYYCGTNDRDCDQLTHNVNYHLQVKPTNTVNKPHYQYQAPQLPAARVPQDKQKCGEITQINGIDNRVYSLNEYFNARGFATVYAGGIGTRYSDGVRTCGGIEETIATIAIIQWLHGDRKAYTNKTDNIEITAWWCNGNVAMTGRSYLGTLATAAATTGVPGLKTIISEAAISSWYDYYRENGLVVAPEACQGEDADVLAIFTGSRKKDAGDWRYAKQHFDKELAQLNQLQDRNSGNYNCFWDERNYRNYADQIKCDVIYVHGLNDWNVKPRHVEKMWQRLRNLPINRKLILHQGQHIYINNMQSLDFNDMMNLWLSYELLDVDNNAPAILPNVLIQDNVVPETWHTYSDWQSDNWQSYYPHNDGTLALTSQDEQQTFVDNGVTQFLNGDRNELKWQAELLQNNSPYQANRLIWQLAPFADDVYISGVPTINCRVKVDQKTGLLSAQLVDFGDAKRLKPVPTVLSKHGIKLAMHGATDDLVEFQLDTATPFRQIAKGHINLQNQHNNWQNDPVVPNQWLDLQFELQPTHYHLTAGHKLGLVIYATDMAMTCRGENNDHYTIALAHTKINVPFTNK</sequence>
<evidence type="ECO:0000256" key="2">
    <source>
        <dbReference type="ARBA" id="ARBA00003997"/>
    </source>
</evidence>
<keyword evidence="7" id="KW-0031">Aminopeptidase</keyword>
<feature type="domain" description="X-Prolyl dipeptidyl aminopeptidase PepX N-terminal" evidence="14">
    <location>
        <begin position="1"/>
        <end position="157"/>
    </location>
</feature>
<evidence type="ECO:0000256" key="8">
    <source>
        <dbReference type="ARBA" id="ARBA00022670"/>
    </source>
</evidence>
<evidence type="ECO:0000256" key="12">
    <source>
        <dbReference type="ARBA" id="ARBA00031951"/>
    </source>
</evidence>
<dbReference type="Gene3D" id="2.60.120.260">
    <property type="entry name" value="Galactose-binding domain-like"/>
    <property type="match status" value="1"/>
</dbReference>
<dbReference type="SUPFAM" id="SSF53474">
    <property type="entry name" value="alpha/beta-Hydrolases"/>
    <property type="match status" value="1"/>
</dbReference>
<gene>
    <name evidence="15" type="ORF">H9901_00485</name>
</gene>
<dbReference type="Pfam" id="PF02129">
    <property type="entry name" value="Peptidase_S15"/>
    <property type="match status" value="1"/>
</dbReference>
<evidence type="ECO:0000256" key="1">
    <source>
        <dbReference type="ARBA" id="ARBA00000123"/>
    </source>
</evidence>
<evidence type="ECO:0000256" key="3">
    <source>
        <dbReference type="ARBA" id="ARBA00010819"/>
    </source>
</evidence>
<dbReference type="EMBL" id="JAHLFS010000008">
    <property type="protein sequence ID" value="MBU3851180.1"/>
    <property type="molecule type" value="Genomic_DNA"/>
</dbReference>
<keyword evidence="9 15" id="KW-0378">Hydrolase</keyword>
<dbReference type="Pfam" id="PF08530">
    <property type="entry name" value="PepX_C"/>
    <property type="match status" value="1"/>
</dbReference>
<dbReference type="SMART" id="SM00940">
    <property type="entry name" value="PepX_N"/>
    <property type="match status" value="1"/>
</dbReference>
<evidence type="ECO:0000256" key="7">
    <source>
        <dbReference type="ARBA" id="ARBA00022438"/>
    </source>
</evidence>
<feature type="domain" description="Xaa-Pro dipeptidyl-peptidase C-terminal" evidence="13">
    <location>
        <begin position="542"/>
        <end position="798"/>
    </location>
</feature>
<evidence type="ECO:0000256" key="9">
    <source>
        <dbReference type="ARBA" id="ARBA00022801"/>
    </source>
</evidence>
<protein>
    <recommendedName>
        <fullName evidence="6">Xaa-Pro dipeptidyl-peptidase</fullName>
        <ecNumber evidence="5">3.4.14.11</ecNumber>
    </recommendedName>
    <alternativeName>
        <fullName evidence="12">X-Pro dipeptidyl-peptidase</fullName>
    </alternativeName>
    <alternativeName>
        <fullName evidence="11">X-prolyl-dipeptidyl aminopeptidase</fullName>
    </alternativeName>
</protein>
<dbReference type="PRINTS" id="PR00923">
    <property type="entry name" value="LACTOPTASE"/>
</dbReference>
<dbReference type="Gene3D" id="1.10.246.70">
    <property type="match status" value="1"/>
</dbReference>
<dbReference type="InterPro" id="IPR036313">
    <property type="entry name" value="PepX_N_dom_sf"/>
</dbReference>
<proteinExistence type="inferred from homology"/>
<dbReference type="SUPFAM" id="SSF49785">
    <property type="entry name" value="Galactose-binding domain-like"/>
    <property type="match status" value="1"/>
</dbReference>
<dbReference type="SMART" id="SM00939">
    <property type="entry name" value="PepX_C"/>
    <property type="match status" value="1"/>
</dbReference>
<dbReference type="InterPro" id="IPR013736">
    <property type="entry name" value="Xaa-Pro_dipept_C"/>
</dbReference>
<dbReference type="InterPro" id="IPR015251">
    <property type="entry name" value="PepX_N_dom"/>
</dbReference>
<evidence type="ECO:0000256" key="4">
    <source>
        <dbReference type="ARBA" id="ARBA00011738"/>
    </source>
</evidence>
<comment type="subunit">
    <text evidence="4">Homodimer.</text>
</comment>
<reference evidence="15" key="1">
    <citation type="journal article" date="2021" name="PeerJ">
        <title>Extensive microbial diversity within the chicken gut microbiome revealed by metagenomics and culture.</title>
        <authorList>
            <person name="Gilroy R."/>
            <person name="Ravi A."/>
            <person name="Getino M."/>
            <person name="Pursley I."/>
            <person name="Horton D.L."/>
            <person name="Alikhan N.F."/>
            <person name="Baker D."/>
            <person name="Gharbi K."/>
            <person name="Hall N."/>
            <person name="Watson M."/>
            <person name="Adriaenssens E.M."/>
            <person name="Foster-Nyarko E."/>
            <person name="Jarju S."/>
            <person name="Secka A."/>
            <person name="Antonio M."/>
            <person name="Oren A."/>
            <person name="Chaudhuri R.R."/>
            <person name="La Ragione R."/>
            <person name="Hildebrand F."/>
            <person name="Pallen M.J."/>
        </authorList>
    </citation>
    <scope>NUCLEOTIDE SEQUENCE</scope>
    <source>
        <strain evidence="15">F6-6636</strain>
    </source>
</reference>
<evidence type="ECO:0000259" key="14">
    <source>
        <dbReference type="SMART" id="SM00940"/>
    </source>
</evidence>
<evidence type="ECO:0000259" key="13">
    <source>
        <dbReference type="SMART" id="SM00939"/>
    </source>
</evidence>
<name>A0A948TIE7_9LACO</name>
<keyword evidence="10" id="KW-0720">Serine protease</keyword>
<evidence type="ECO:0000313" key="15">
    <source>
        <dbReference type="EMBL" id="MBU3851180.1"/>
    </source>
</evidence>
<dbReference type="SUPFAM" id="SSF81761">
    <property type="entry name" value="X-Prolyl dipeptidyl aminopeptidase PepX, N-terminal domain"/>
    <property type="match status" value="1"/>
</dbReference>
<dbReference type="GO" id="GO:0006508">
    <property type="term" value="P:proteolysis"/>
    <property type="evidence" value="ECO:0007669"/>
    <property type="project" value="UniProtKB-KW"/>
</dbReference>
<accession>A0A948TIE7</accession>
<comment type="similarity">
    <text evidence="3">Belongs to the peptidase S15 family.</text>
</comment>
<comment type="catalytic activity">
    <reaction evidence="1">
        <text>Hydrolyzes Xaa-Pro-|- bonds to release unblocked, N-terminal dipeptides from substrates including Ala-Pro-|-p-nitroanilide and (sequentially) Tyr-Pro-|-Phe-Pro-|-Gly-Pro-|-Ile.</text>
        <dbReference type="EC" id="3.4.14.11"/>
    </reaction>
</comment>
<dbReference type="AlphaFoldDB" id="A0A948TIE7"/>
<dbReference type="Proteomes" id="UP000777303">
    <property type="component" value="Unassembled WGS sequence"/>
</dbReference>
<keyword evidence="8" id="KW-0645">Protease</keyword>
<dbReference type="Gene3D" id="3.40.50.1820">
    <property type="entry name" value="alpha/beta hydrolase"/>
    <property type="match status" value="1"/>
</dbReference>
<dbReference type="InterPro" id="IPR008252">
    <property type="entry name" value="Pept_S15_Xpro"/>
</dbReference>
<evidence type="ECO:0000256" key="5">
    <source>
        <dbReference type="ARBA" id="ARBA00012463"/>
    </source>
</evidence>
<comment type="function">
    <text evidence="2">Removes N-terminal dipeptides sequentially from polypeptides having unsubstituted N-termini provided that the penultimate residue is proline.</text>
</comment>
<dbReference type="InterPro" id="IPR000383">
    <property type="entry name" value="Xaa-Pro-like_dom"/>
</dbReference>
<organism evidence="15 16">
    <name type="scientific">Candidatus Paralactobacillus gallistercoris</name>
    <dbReference type="NCBI Taxonomy" id="2838724"/>
    <lineage>
        <taxon>Bacteria</taxon>
        <taxon>Bacillati</taxon>
        <taxon>Bacillota</taxon>
        <taxon>Bacilli</taxon>
        <taxon>Lactobacillales</taxon>
        <taxon>Lactobacillaceae</taxon>
        <taxon>Lactobacillus</taxon>
    </lineage>
</organism>
<evidence type="ECO:0000256" key="11">
    <source>
        <dbReference type="ARBA" id="ARBA00030045"/>
    </source>
</evidence>
<dbReference type="InterPro" id="IPR029058">
    <property type="entry name" value="AB_hydrolase_fold"/>
</dbReference>
<evidence type="ECO:0000256" key="6">
    <source>
        <dbReference type="ARBA" id="ARBA00014682"/>
    </source>
</evidence>
<evidence type="ECO:0000313" key="16">
    <source>
        <dbReference type="Proteomes" id="UP000777303"/>
    </source>
</evidence>
<dbReference type="Pfam" id="PF09168">
    <property type="entry name" value="PepX_N"/>
    <property type="match status" value="1"/>
</dbReference>
<comment type="caution">
    <text evidence="15">The sequence shown here is derived from an EMBL/GenBank/DDBJ whole genome shotgun (WGS) entry which is preliminary data.</text>
</comment>
<dbReference type="InterPro" id="IPR008979">
    <property type="entry name" value="Galactose-bd-like_sf"/>
</dbReference>
<reference evidence="15" key="2">
    <citation type="submission" date="2021-04" db="EMBL/GenBank/DDBJ databases">
        <authorList>
            <person name="Gilroy R."/>
        </authorList>
    </citation>
    <scope>NUCLEOTIDE SEQUENCE</scope>
    <source>
        <strain evidence="15">F6-6636</strain>
    </source>
</reference>
<dbReference type="GO" id="GO:0008239">
    <property type="term" value="F:dipeptidyl-peptidase activity"/>
    <property type="evidence" value="ECO:0007669"/>
    <property type="project" value="UniProtKB-EC"/>
</dbReference>
<dbReference type="GO" id="GO:0008236">
    <property type="term" value="F:serine-type peptidase activity"/>
    <property type="evidence" value="ECO:0007669"/>
    <property type="project" value="UniProtKB-KW"/>
</dbReference>